<reference evidence="1 2" key="1">
    <citation type="journal article" date="2023" name="Insect Mol. Biol.">
        <title>Genome sequencing provides insights into the evolution of gene families encoding plant cell wall-degrading enzymes in longhorned beetles.</title>
        <authorList>
            <person name="Shin N.R."/>
            <person name="Okamura Y."/>
            <person name="Kirsch R."/>
            <person name="Pauchet Y."/>
        </authorList>
    </citation>
    <scope>NUCLEOTIDE SEQUENCE [LARGE SCALE GENOMIC DNA]</scope>
    <source>
        <strain evidence="1">EAD_L_NR</strain>
    </source>
</reference>
<dbReference type="AlphaFoldDB" id="A0AAV8VDI6"/>
<evidence type="ECO:0000313" key="1">
    <source>
        <dbReference type="EMBL" id="KAJ8912218.1"/>
    </source>
</evidence>
<keyword evidence="2" id="KW-1185">Reference proteome</keyword>
<name>A0AAV8VDI6_9CUCU</name>
<proteinExistence type="predicted"/>
<organism evidence="1 2">
    <name type="scientific">Exocentrus adspersus</name>
    <dbReference type="NCBI Taxonomy" id="1586481"/>
    <lineage>
        <taxon>Eukaryota</taxon>
        <taxon>Metazoa</taxon>
        <taxon>Ecdysozoa</taxon>
        <taxon>Arthropoda</taxon>
        <taxon>Hexapoda</taxon>
        <taxon>Insecta</taxon>
        <taxon>Pterygota</taxon>
        <taxon>Neoptera</taxon>
        <taxon>Endopterygota</taxon>
        <taxon>Coleoptera</taxon>
        <taxon>Polyphaga</taxon>
        <taxon>Cucujiformia</taxon>
        <taxon>Chrysomeloidea</taxon>
        <taxon>Cerambycidae</taxon>
        <taxon>Lamiinae</taxon>
        <taxon>Acanthocinini</taxon>
        <taxon>Exocentrus</taxon>
    </lineage>
</organism>
<gene>
    <name evidence="1" type="ORF">NQ315_009042</name>
</gene>
<comment type="caution">
    <text evidence="1">The sequence shown here is derived from an EMBL/GenBank/DDBJ whole genome shotgun (WGS) entry which is preliminary data.</text>
</comment>
<sequence>MWELDGLTDTLMEPFIISIGNDGSNSSSDEASFRKLLEYVTSSQIYNSHNIDMKLQKKKVTASGIEPSTFGLVGCDSHLCATAQSSEQAFSHYMCRLIPIKILAITCDAPARSFLKCTKSHNGHFGCERNNMWDIIIWDKEEAVDYVPSVWANFDKKSYKYPSGLPVHKVKQLIHEATDIENVSLARCQTN</sequence>
<evidence type="ECO:0000313" key="2">
    <source>
        <dbReference type="Proteomes" id="UP001159042"/>
    </source>
</evidence>
<protein>
    <submittedName>
        <fullName evidence="1">Uncharacterized protein</fullName>
    </submittedName>
</protein>
<dbReference type="Proteomes" id="UP001159042">
    <property type="component" value="Unassembled WGS sequence"/>
</dbReference>
<dbReference type="EMBL" id="JANEYG010000141">
    <property type="protein sequence ID" value="KAJ8912218.1"/>
    <property type="molecule type" value="Genomic_DNA"/>
</dbReference>
<accession>A0AAV8VDI6</accession>